<reference evidence="11" key="1">
    <citation type="submission" date="2022-11" db="EMBL/GenBank/DDBJ databases">
        <authorList>
            <person name="Kikuchi T."/>
        </authorList>
    </citation>
    <scope>NUCLEOTIDE SEQUENCE</scope>
    <source>
        <strain evidence="11">PS1010</strain>
    </source>
</reference>
<dbReference type="PANTHER" id="PTHR12738">
    <property type="entry name" value="NEUROENDOCRINE PROTEIN 7B2"/>
    <property type="match status" value="1"/>
</dbReference>
<comment type="caution">
    <text evidence="11">The sequence shown here is derived from an EMBL/GenBank/DDBJ whole genome shotgun (WGS) entry which is preliminary data.</text>
</comment>
<dbReference type="PANTHER" id="PTHR12738:SF0">
    <property type="entry name" value="NEUROENDOCRINE PROTEIN 7B2"/>
    <property type="match status" value="1"/>
</dbReference>
<dbReference type="InterPro" id="IPR007945">
    <property type="entry name" value="Secretogranin_V"/>
</dbReference>
<protein>
    <recommendedName>
        <fullName evidence="3">Neuroendocrine protein 7B2</fullName>
    </recommendedName>
</protein>
<dbReference type="EMBL" id="CANHGI010000005">
    <property type="protein sequence ID" value="CAI5451307.1"/>
    <property type="molecule type" value="Genomic_DNA"/>
</dbReference>
<dbReference type="OrthoDB" id="9922675at2759"/>
<evidence type="ECO:0000256" key="5">
    <source>
        <dbReference type="ARBA" id="ARBA00022525"/>
    </source>
</evidence>
<sequence length="202" mass="22947">MIRFVIGVLVCGLVAALNVENPGDFVLPSGDFIDLISRDAENYPDLSNFGVKHISGGAGEGSQKLQEEDQYQERQEVKTDSVLPAYCEPPNPCPVGYTKEHGCIEEFENSADFSRNYQAQQHCICDQEHMFNCAEKEAQDVGEQLQKLLEENDMHQNTIAKKFHDKRNSDEYVPRRKRSAPNPYLQGEPLRSMQKKDGKHSW</sequence>
<keyword evidence="6 10" id="KW-0732">Signal</keyword>
<comment type="subcellular location">
    <subcellularLocation>
        <location evidence="1">Secreted</location>
    </subcellularLocation>
</comment>
<accession>A0A9P1IU66</accession>
<evidence type="ECO:0000313" key="12">
    <source>
        <dbReference type="Proteomes" id="UP001152747"/>
    </source>
</evidence>
<dbReference type="GO" id="GO:0030234">
    <property type="term" value="F:enzyme regulator activity"/>
    <property type="evidence" value="ECO:0007669"/>
    <property type="project" value="TreeGrafter"/>
</dbReference>
<keyword evidence="12" id="KW-1185">Reference proteome</keyword>
<evidence type="ECO:0000313" key="11">
    <source>
        <dbReference type="EMBL" id="CAI5451307.1"/>
    </source>
</evidence>
<evidence type="ECO:0000256" key="10">
    <source>
        <dbReference type="SAM" id="SignalP"/>
    </source>
</evidence>
<dbReference type="GO" id="GO:0030141">
    <property type="term" value="C:secretory granule"/>
    <property type="evidence" value="ECO:0007669"/>
    <property type="project" value="InterPro"/>
</dbReference>
<dbReference type="Proteomes" id="UP001152747">
    <property type="component" value="Unassembled WGS sequence"/>
</dbReference>
<keyword evidence="8" id="KW-0143">Chaperone</keyword>
<keyword evidence="5" id="KW-0964">Secreted</keyword>
<evidence type="ECO:0000256" key="3">
    <source>
        <dbReference type="ARBA" id="ARBA00019589"/>
    </source>
</evidence>
<keyword evidence="4" id="KW-0813">Transport</keyword>
<evidence type="ECO:0000256" key="8">
    <source>
        <dbReference type="ARBA" id="ARBA00023186"/>
    </source>
</evidence>
<organism evidence="11 12">
    <name type="scientific">Caenorhabditis angaria</name>
    <dbReference type="NCBI Taxonomy" id="860376"/>
    <lineage>
        <taxon>Eukaryota</taxon>
        <taxon>Metazoa</taxon>
        <taxon>Ecdysozoa</taxon>
        <taxon>Nematoda</taxon>
        <taxon>Chromadorea</taxon>
        <taxon>Rhabditida</taxon>
        <taxon>Rhabditina</taxon>
        <taxon>Rhabditomorpha</taxon>
        <taxon>Rhabditoidea</taxon>
        <taxon>Rhabditidae</taxon>
        <taxon>Peloderinae</taxon>
        <taxon>Caenorhabditis</taxon>
    </lineage>
</organism>
<dbReference type="GO" id="GO:0005576">
    <property type="term" value="C:extracellular region"/>
    <property type="evidence" value="ECO:0007669"/>
    <property type="project" value="UniProtKB-SubCell"/>
</dbReference>
<name>A0A9P1IU66_9PELO</name>
<evidence type="ECO:0000256" key="9">
    <source>
        <dbReference type="SAM" id="MobiDB-lite"/>
    </source>
</evidence>
<dbReference type="Pfam" id="PF05281">
    <property type="entry name" value="Secretogranin_V"/>
    <property type="match status" value="1"/>
</dbReference>
<evidence type="ECO:0000256" key="1">
    <source>
        <dbReference type="ARBA" id="ARBA00004613"/>
    </source>
</evidence>
<evidence type="ECO:0000256" key="7">
    <source>
        <dbReference type="ARBA" id="ARBA00023157"/>
    </source>
</evidence>
<gene>
    <name evidence="11" type="ORF">CAMP_LOCUS13944</name>
</gene>
<keyword evidence="7" id="KW-1015">Disulfide bond</keyword>
<feature type="region of interest" description="Disordered" evidence="9">
    <location>
        <begin position="156"/>
        <end position="202"/>
    </location>
</feature>
<evidence type="ECO:0000256" key="4">
    <source>
        <dbReference type="ARBA" id="ARBA00022448"/>
    </source>
</evidence>
<evidence type="ECO:0000256" key="6">
    <source>
        <dbReference type="ARBA" id="ARBA00022729"/>
    </source>
</evidence>
<dbReference type="GO" id="GO:0046883">
    <property type="term" value="P:regulation of hormone secretion"/>
    <property type="evidence" value="ECO:0007669"/>
    <property type="project" value="TreeGrafter"/>
</dbReference>
<feature type="signal peptide" evidence="10">
    <location>
        <begin position="1"/>
        <end position="16"/>
    </location>
</feature>
<feature type="chain" id="PRO_5040475620" description="Neuroendocrine protein 7B2" evidence="10">
    <location>
        <begin position="17"/>
        <end position="202"/>
    </location>
</feature>
<proteinExistence type="inferred from homology"/>
<comment type="similarity">
    <text evidence="2">Belongs to the 7B2 family.</text>
</comment>
<evidence type="ECO:0000256" key="2">
    <source>
        <dbReference type="ARBA" id="ARBA00006348"/>
    </source>
</evidence>
<dbReference type="GO" id="GO:0007218">
    <property type="term" value="P:neuropeptide signaling pathway"/>
    <property type="evidence" value="ECO:0007669"/>
    <property type="project" value="InterPro"/>
</dbReference>
<dbReference type="AlphaFoldDB" id="A0A9P1IU66"/>